<proteinExistence type="predicted"/>
<dbReference type="InterPro" id="IPR004260">
    <property type="entry name" value="Pyr-dimer_DNA_glycosylase"/>
</dbReference>
<evidence type="ECO:0000313" key="2">
    <source>
        <dbReference type="Proteomes" id="UP000214355"/>
    </source>
</evidence>
<sequence length="146" mass="16588">MRLWSIHPSQLDRAALIAGWREGLLAQKVLAGLTKGYRHHPQLERFRAQDDPMAAIGAWLAGLQEEASRRGYSFDVTKVTVPPQRMTDIQIPVTSGQLAYEAQWLRSKIERRAPELLTQEPWVSGSFQAHPIFVIVDGDVESWEKQ</sequence>
<keyword evidence="2" id="KW-1185">Reference proteome</keyword>
<reference evidence="2" key="1">
    <citation type="submission" date="2016-10" db="EMBL/GenBank/DDBJ databases">
        <authorList>
            <person name="Varghese N."/>
            <person name="Submissions S."/>
        </authorList>
    </citation>
    <scope>NUCLEOTIDE SEQUENCE [LARGE SCALE GENOMIC DNA]</scope>
    <source>
        <strain evidence="2">DSM 10002</strain>
    </source>
</reference>
<dbReference type="STRING" id="131112.SAMN04489737_0027"/>
<name>A0A1H2L907_9ACTO</name>
<dbReference type="RefSeq" id="WP_091278447.1">
    <property type="nucleotide sequence ID" value="NZ_JABAPH010000007.1"/>
</dbReference>
<dbReference type="GeneID" id="65343789"/>
<evidence type="ECO:0000313" key="1">
    <source>
        <dbReference type="EMBL" id="SDU77483.1"/>
    </source>
</evidence>
<dbReference type="EMBL" id="LT629804">
    <property type="protein sequence ID" value="SDU77483.1"/>
    <property type="molecule type" value="Genomic_DNA"/>
</dbReference>
<protein>
    <recommendedName>
        <fullName evidence="3">Pyrimidine dimer DNA glycosylase /DNA-(Apurinic or apyrimidinic site) lyase</fullName>
    </recommendedName>
</protein>
<accession>A0A1H2L907</accession>
<dbReference type="OrthoDB" id="3253436at2"/>
<dbReference type="AlphaFoldDB" id="A0A1H2L907"/>
<evidence type="ECO:0008006" key="3">
    <source>
        <dbReference type="Google" id="ProtNLM"/>
    </source>
</evidence>
<organism evidence="1 2">
    <name type="scientific">Arcanobacterium phocae</name>
    <dbReference type="NCBI Taxonomy" id="131112"/>
    <lineage>
        <taxon>Bacteria</taxon>
        <taxon>Bacillati</taxon>
        <taxon>Actinomycetota</taxon>
        <taxon>Actinomycetes</taxon>
        <taxon>Actinomycetales</taxon>
        <taxon>Actinomycetaceae</taxon>
        <taxon>Arcanobacterium</taxon>
    </lineage>
</organism>
<dbReference type="Pfam" id="PF03013">
    <property type="entry name" value="Pyr_excise"/>
    <property type="match status" value="1"/>
</dbReference>
<dbReference type="Proteomes" id="UP000214355">
    <property type="component" value="Chromosome I"/>
</dbReference>
<gene>
    <name evidence="1" type="ORF">SAMN04489737_0027</name>
</gene>